<comment type="caution">
    <text evidence="5">The sequence shown here is derived from an EMBL/GenBank/DDBJ whole genome shotgun (WGS) entry which is preliminary data.</text>
</comment>
<name>A0ABX1L498_9LACO</name>
<dbReference type="EMBL" id="JAAVSD010000006">
    <property type="protein sequence ID" value="NLR29166.1"/>
    <property type="molecule type" value="Genomic_DNA"/>
</dbReference>
<keyword evidence="6" id="KW-1185">Reference proteome</keyword>
<dbReference type="Pfam" id="PF06458">
    <property type="entry name" value="MucBP"/>
    <property type="match status" value="1"/>
</dbReference>
<feature type="signal peptide" evidence="2">
    <location>
        <begin position="1"/>
        <end position="29"/>
    </location>
</feature>
<proteinExistence type="predicted"/>
<feature type="chain" id="PRO_5046915180" evidence="2">
    <location>
        <begin position="30"/>
        <end position="532"/>
    </location>
</feature>
<accession>A0ABX1L498</accession>
<evidence type="ECO:0000259" key="4">
    <source>
        <dbReference type="Pfam" id="PF19087"/>
    </source>
</evidence>
<evidence type="ECO:0000313" key="5">
    <source>
        <dbReference type="EMBL" id="NLR29166.1"/>
    </source>
</evidence>
<feature type="domain" description="DUF5776" evidence="4">
    <location>
        <begin position="462"/>
        <end position="528"/>
    </location>
</feature>
<protein>
    <submittedName>
        <fullName evidence="5">MucBP domain-containing protein</fullName>
    </submittedName>
</protein>
<keyword evidence="1" id="KW-0677">Repeat</keyword>
<evidence type="ECO:0000259" key="3">
    <source>
        <dbReference type="Pfam" id="PF06458"/>
    </source>
</evidence>
<dbReference type="Proteomes" id="UP000707477">
    <property type="component" value="Unassembled WGS sequence"/>
</dbReference>
<dbReference type="RefSeq" id="WP_168848931.1">
    <property type="nucleotide sequence ID" value="NZ_JAAVSD010000006.1"/>
</dbReference>
<evidence type="ECO:0000256" key="2">
    <source>
        <dbReference type="SAM" id="SignalP"/>
    </source>
</evidence>
<evidence type="ECO:0000313" key="6">
    <source>
        <dbReference type="Proteomes" id="UP000707477"/>
    </source>
</evidence>
<feature type="domain" description="MucBP" evidence="3">
    <location>
        <begin position="303"/>
        <end position="364"/>
    </location>
</feature>
<dbReference type="Pfam" id="PF19087">
    <property type="entry name" value="DUF5776"/>
    <property type="match status" value="1"/>
</dbReference>
<reference evidence="5 6" key="1">
    <citation type="submission" date="2020-03" db="EMBL/GenBank/DDBJ databases">
        <authorList>
            <person name="Zhang Z."/>
            <person name="Guo Z."/>
            <person name="Hou Q."/>
            <person name="Shen X."/>
        </authorList>
    </citation>
    <scope>NUCLEOTIDE SEQUENCE [LARGE SCALE GENOMIC DNA]</scope>
    <source>
        <strain evidence="5 6">HBUAS51329</strain>
    </source>
</reference>
<evidence type="ECO:0000256" key="1">
    <source>
        <dbReference type="ARBA" id="ARBA00022737"/>
    </source>
</evidence>
<dbReference type="InterPro" id="IPR044081">
    <property type="entry name" value="DUF5776"/>
</dbReference>
<keyword evidence="2" id="KW-0732">Signal</keyword>
<dbReference type="InterPro" id="IPR009459">
    <property type="entry name" value="MucBP_dom"/>
</dbReference>
<organism evidence="5 6">
    <name type="scientific">Levilactobacillus tujiorum</name>
    <dbReference type="NCBI Taxonomy" id="2912243"/>
    <lineage>
        <taxon>Bacteria</taxon>
        <taxon>Bacillati</taxon>
        <taxon>Bacillota</taxon>
        <taxon>Bacilli</taxon>
        <taxon>Lactobacillales</taxon>
        <taxon>Lactobacillaceae</taxon>
        <taxon>Levilactobacillus</taxon>
    </lineage>
</organism>
<dbReference type="Gene3D" id="3.10.20.320">
    <property type="entry name" value="Putative peptidoglycan bound protein (lpxtg motif)"/>
    <property type="match status" value="1"/>
</dbReference>
<gene>
    <name evidence="5" type="ORF">HEQ44_03100</name>
</gene>
<sequence length="532" mass="59150">MLKTTRTLITASLALILFGGVISPSVVHADSMDNSDSTAVTTKATDTKNNVKISSVELPYVLVSSKEGNAKLYAFPNAPKTLTAEQINDSDYMDKLMADYNMPDNTIQNLKDSLNSFDGLDPNMSIMDAMSSEEEGVTSEQAIQFASDSYYWQAWIISQIAQEKTGRIDYDTVKANYQKELRPLLTSEAMSPMLPTMDKLFNSNETNYNGLKDAYYGMFTSQNKLDNYYKTEELANLDPDATRRQIISIYHKPLSYLLNKQSDGTYQLSGLLPEIVAYSFWFEDTPDPTPTPTPDPTPATSQPVTVHYVDDQGNTLKADKVLTGKLGDNYQTTPLDINGYAVTKTTGEETGTFGSTAKSVTYTYSAVLSNGGAAATIAPKGTVVYATKKIGLYKKATFTKKARKQWYAKQKRINRPMFVVTGYAKSQNGVKRYRVKDVNHHSKTDGMTGYITANAKYTQRVYYAAKHKKVTVINPKGVNAYGKKNLTNKKAHYKRGQVLKVKKIVNHNLTTRFVLSNGTYVTANKRLVKALN</sequence>